<feature type="disulfide bond" evidence="5">
    <location>
        <begin position="8"/>
        <end position="69"/>
    </location>
</feature>
<proteinExistence type="predicted"/>
<dbReference type="GO" id="GO:0016020">
    <property type="term" value="C:membrane"/>
    <property type="evidence" value="ECO:0007669"/>
    <property type="project" value="InterPro"/>
</dbReference>
<dbReference type="Gene3D" id="3.10.250.10">
    <property type="entry name" value="SRCR-like domain"/>
    <property type="match status" value="1"/>
</dbReference>
<dbReference type="OrthoDB" id="536948at2759"/>
<dbReference type="InterPro" id="IPR036772">
    <property type="entry name" value="SRCR-like_dom_sf"/>
</dbReference>
<dbReference type="Pfam" id="PF00530">
    <property type="entry name" value="SRCR"/>
    <property type="match status" value="1"/>
</dbReference>
<dbReference type="PRINTS" id="PR00258">
    <property type="entry name" value="SPERACTRCPTR"/>
</dbReference>
<evidence type="ECO:0000256" key="3">
    <source>
        <dbReference type="ARBA" id="ARBA00023157"/>
    </source>
</evidence>
<dbReference type="PROSITE" id="PS50287">
    <property type="entry name" value="SRCR_2"/>
    <property type="match status" value="1"/>
</dbReference>
<evidence type="ECO:0000256" key="1">
    <source>
        <dbReference type="ARBA" id="ARBA00022729"/>
    </source>
</evidence>
<evidence type="ECO:0000256" key="5">
    <source>
        <dbReference type="PROSITE-ProRule" id="PRU00196"/>
    </source>
</evidence>
<dbReference type="AlphaFoldDB" id="A0A7D9K625"/>
<dbReference type="CDD" id="cd00057">
    <property type="entry name" value="FA58C"/>
    <property type="match status" value="1"/>
</dbReference>
<comment type="caution">
    <text evidence="6">The sequence shown here is derived from an EMBL/GenBank/DDBJ whole genome shotgun (WGS) entry which is preliminary data.</text>
</comment>
<dbReference type="FunFam" id="3.10.250.10:FF:000057">
    <property type="entry name" value="Uncharacterized protein"/>
    <property type="match status" value="1"/>
</dbReference>
<keyword evidence="2" id="KW-0677">Repeat</keyword>
<dbReference type="InterPro" id="IPR000421">
    <property type="entry name" value="FA58C"/>
</dbReference>
<evidence type="ECO:0000313" key="6">
    <source>
        <dbReference type="EMBL" id="CAB4040961.1"/>
    </source>
</evidence>
<keyword evidence="3 5" id="KW-1015">Disulfide bond</keyword>
<evidence type="ECO:0000256" key="4">
    <source>
        <dbReference type="ARBA" id="ARBA00023180"/>
    </source>
</evidence>
<dbReference type="PROSITE" id="PS50022">
    <property type="entry name" value="FA58C_3"/>
    <property type="match status" value="1"/>
</dbReference>
<keyword evidence="4" id="KW-0325">Glycoprotein</keyword>
<dbReference type="Gene3D" id="2.60.120.260">
    <property type="entry name" value="Galactose-binding domain-like"/>
    <property type="match status" value="1"/>
</dbReference>
<evidence type="ECO:0000313" key="7">
    <source>
        <dbReference type="Proteomes" id="UP001152795"/>
    </source>
</evidence>
<dbReference type="PANTHER" id="PTHR19331">
    <property type="entry name" value="SCAVENGER RECEPTOR DOMAIN-CONTAINING"/>
    <property type="match status" value="1"/>
</dbReference>
<dbReference type="InterPro" id="IPR008979">
    <property type="entry name" value="Galactose-bd-like_sf"/>
</dbReference>
<name>A0A7D9K625_PARCT</name>
<evidence type="ECO:0000256" key="2">
    <source>
        <dbReference type="ARBA" id="ARBA00022737"/>
    </source>
</evidence>
<dbReference type="InterPro" id="IPR001190">
    <property type="entry name" value="SRCR"/>
</dbReference>
<reference evidence="6" key="1">
    <citation type="submission" date="2020-04" db="EMBL/GenBank/DDBJ databases">
        <authorList>
            <person name="Alioto T."/>
            <person name="Alioto T."/>
            <person name="Gomez Garrido J."/>
        </authorList>
    </citation>
    <scope>NUCLEOTIDE SEQUENCE</scope>
    <source>
        <strain evidence="6">A484AB</strain>
    </source>
</reference>
<dbReference type="EMBL" id="CACRXK020027543">
    <property type="protein sequence ID" value="CAB4040961.1"/>
    <property type="molecule type" value="Genomic_DNA"/>
</dbReference>
<accession>A0A7D9K625</accession>
<keyword evidence="1" id="KW-0732">Signal</keyword>
<dbReference type="SUPFAM" id="SSF56487">
    <property type="entry name" value="SRCR-like"/>
    <property type="match status" value="1"/>
</dbReference>
<gene>
    <name evidence="6" type="ORF">PACLA_8A038058</name>
</gene>
<protein>
    <submittedName>
        <fullName evidence="6">Venom prothrombin activator pseutarin-C non-catalytic subunit-like isoform X1</fullName>
    </submittedName>
</protein>
<organism evidence="6 7">
    <name type="scientific">Paramuricea clavata</name>
    <name type="common">Red gorgonian</name>
    <name type="synonym">Violescent sea-whip</name>
    <dbReference type="NCBI Taxonomy" id="317549"/>
    <lineage>
        <taxon>Eukaryota</taxon>
        <taxon>Metazoa</taxon>
        <taxon>Cnidaria</taxon>
        <taxon>Anthozoa</taxon>
        <taxon>Octocorallia</taxon>
        <taxon>Malacalcyonacea</taxon>
        <taxon>Plexauridae</taxon>
        <taxon>Paramuricea</taxon>
    </lineage>
</organism>
<dbReference type="SMART" id="SM00231">
    <property type="entry name" value="FA58C"/>
    <property type="match status" value="1"/>
</dbReference>
<dbReference type="PANTHER" id="PTHR19331:SF465">
    <property type="entry name" value="EGG PEPTIDE SPERACT RECEPTOR"/>
    <property type="match status" value="1"/>
</dbReference>
<feature type="disulfide bond" evidence="5">
    <location>
        <begin position="39"/>
        <end position="49"/>
    </location>
</feature>
<feature type="non-terminal residue" evidence="6">
    <location>
        <position position="225"/>
    </location>
</feature>
<comment type="caution">
    <text evidence="5">Lacks conserved residue(s) required for the propagation of feature annotation.</text>
</comment>
<dbReference type="SMART" id="SM00202">
    <property type="entry name" value="SR"/>
    <property type="match status" value="1"/>
</dbReference>
<dbReference type="SUPFAM" id="SSF49785">
    <property type="entry name" value="Galactose-binding domain-like"/>
    <property type="match status" value="1"/>
</dbReference>
<keyword evidence="7" id="KW-1185">Reference proteome</keyword>
<dbReference type="Pfam" id="PF00754">
    <property type="entry name" value="F5_F8_type_C"/>
    <property type="match status" value="1"/>
</dbReference>
<dbReference type="Proteomes" id="UP001152795">
    <property type="component" value="Unassembled WGS sequence"/>
</dbReference>
<sequence length="225" mass="25290">MNDAMVVCRQLGYLNAVKALQGRFVPDGTGRIWLDDVTCTGSEQNLASCSHGGWGRHNCGHSEDAGVECSSTECGYKTLGLRDDDGLPYYYFQGTSYSQENMNKHINKNSSDGATWCPDRNKIKDSFLEVDLGKQHSLCGVSTQGNGTYGFTKSYKIKLSSDRIQWKFYQNNGTDMEFKGNNDSTTIVFHPLEPAETARFVRFYPVSYETNACIRVELYGQEMRK</sequence>